<dbReference type="Proteomes" id="UP000254100">
    <property type="component" value="Unassembled WGS sequence"/>
</dbReference>
<evidence type="ECO:0000313" key="7">
    <source>
        <dbReference type="Proteomes" id="UP000032366"/>
    </source>
</evidence>
<reference evidence="6 8" key="2">
    <citation type="submission" date="2018-06" db="EMBL/GenBank/DDBJ databases">
        <authorList>
            <consortium name="Pathogen Informatics"/>
            <person name="Doyle S."/>
        </authorList>
    </citation>
    <scope>NUCLEOTIDE SEQUENCE [LARGE SCALE GENOMIC DNA]</scope>
    <source>
        <strain evidence="6 8">NCTC13832</strain>
    </source>
</reference>
<feature type="domain" description="HTH araC/xylS-type" evidence="4">
    <location>
        <begin position="140"/>
        <end position="238"/>
    </location>
</feature>
<dbReference type="GO" id="GO:0043565">
    <property type="term" value="F:sequence-specific DNA binding"/>
    <property type="evidence" value="ECO:0007669"/>
    <property type="project" value="InterPro"/>
</dbReference>
<organism evidence="6 8">
    <name type="scientific">Staphylococcus microti</name>
    <dbReference type="NCBI Taxonomy" id="569857"/>
    <lineage>
        <taxon>Bacteria</taxon>
        <taxon>Bacillati</taxon>
        <taxon>Bacillota</taxon>
        <taxon>Bacilli</taxon>
        <taxon>Bacillales</taxon>
        <taxon>Staphylococcaceae</taxon>
        <taxon>Staphylococcus</taxon>
    </lineage>
</organism>
<evidence type="ECO:0000313" key="5">
    <source>
        <dbReference type="EMBL" id="KIX91827.1"/>
    </source>
</evidence>
<dbReference type="SUPFAM" id="SSF46689">
    <property type="entry name" value="Homeodomain-like"/>
    <property type="match status" value="1"/>
</dbReference>
<keyword evidence="1" id="KW-0805">Transcription regulation</keyword>
<evidence type="ECO:0000256" key="3">
    <source>
        <dbReference type="ARBA" id="ARBA00023163"/>
    </source>
</evidence>
<reference evidence="5 7" key="1">
    <citation type="submission" date="2015-01" db="EMBL/GenBank/DDBJ databases">
        <authorList>
            <person name="Guo J."/>
        </authorList>
    </citation>
    <scope>NUCLEOTIDE SEQUENCE [LARGE SCALE GENOMIC DNA]</scope>
    <source>
        <strain evidence="5 7">DSM 22147</strain>
    </source>
</reference>
<dbReference type="PROSITE" id="PS01124">
    <property type="entry name" value="HTH_ARAC_FAMILY_2"/>
    <property type="match status" value="1"/>
</dbReference>
<keyword evidence="3" id="KW-0804">Transcription</keyword>
<proteinExistence type="predicted"/>
<dbReference type="GO" id="GO:0003700">
    <property type="term" value="F:DNA-binding transcription factor activity"/>
    <property type="evidence" value="ECO:0007669"/>
    <property type="project" value="InterPro"/>
</dbReference>
<evidence type="ECO:0000256" key="2">
    <source>
        <dbReference type="ARBA" id="ARBA00023125"/>
    </source>
</evidence>
<dbReference type="Gene3D" id="1.10.10.60">
    <property type="entry name" value="Homeodomain-like"/>
    <property type="match status" value="2"/>
</dbReference>
<dbReference type="PANTHER" id="PTHR43280">
    <property type="entry name" value="ARAC-FAMILY TRANSCRIPTIONAL REGULATOR"/>
    <property type="match status" value="1"/>
</dbReference>
<dbReference type="SMART" id="SM00342">
    <property type="entry name" value="HTH_ARAC"/>
    <property type="match status" value="1"/>
</dbReference>
<dbReference type="STRING" id="569857.TP70_00685"/>
<evidence type="ECO:0000313" key="6">
    <source>
        <dbReference type="EMBL" id="SUM58399.1"/>
    </source>
</evidence>
<keyword evidence="7" id="KW-1185">Reference proteome</keyword>
<dbReference type="Proteomes" id="UP000032366">
    <property type="component" value="Unassembled WGS sequence"/>
</dbReference>
<evidence type="ECO:0000259" key="4">
    <source>
        <dbReference type="PROSITE" id="PS01124"/>
    </source>
</evidence>
<dbReference type="EMBL" id="JXWY01000002">
    <property type="protein sequence ID" value="KIX91827.1"/>
    <property type="molecule type" value="Genomic_DNA"/>
</dbReference>
<evidence type="ECO:0000256" key="1">
    <source>
        <dbReference type="ARBA" id="ARBA00023015"/>
    </source>
</evidence>
<dbReference type="RefSeq" id="WP_044358608.1">
    <property type="nucleotide sequence ID" value="NZ_JXWY01000002.1"/>
</dbReference>
<dbReference type="Pfam" id="PF12833">
    <property type="entry name" value="HTH_18"/>
    <property type="match status" value="1"/>
</dbReference>
<dbReference type="PANTHER" id="PTHR43280:SF26">
    <property type="entry name" value="ARAC-FAMILY TRANSCRIPTIONAL REGULATOR"/>
    <property type="match status" value="1"/>
</dbReference>
<dbReference type="AlphaFoldDB" id="A0A0D6XT92"/>
<dbReference type="OrthoDB" id="2412343at2"/>
<name>A0A0D6XT92_9STAP</name>
<accession>A0A0D6XT92</accession>
<dbReference type="InterPro" id="IPR018060">
    <property type="entry name" value="HTH_AraC"/>
</dbReference>
<dbReference type="EMBL" id="UHDT01000001">
    <property type="protein sequence ID" value="SUM58399.1"/>
    <property type="molecule type" value="Genomic_DNA"/>
</dbReference>
<dbReference type="InterPro" id="IPR009057">
    <property type="entry name" value="Homeodomain-like_sf"/>
</dbReference>
<keyword evidence="2" id="KW-0238">DNA-binding</keyword>
<protein>
    <submittedName>
        <fullName evidence="6">AraC family transcriptional regulator</fullName>
    </submittedName>
</protein>
<sequence>MFPKIYHLTASMTQPVRCFDGMILVFSLSENTTVKKEGLEYRGEHLYLINESDLYEIHTQSALLFYLPSALFKTLDIDIFHNDFIIQQPDVISADLTLLFKYYQACEQQTHHAQSLVTHLLKEVTRVPHTYAHSIDNTLHHMIDYISNHIRERITLEILSKKFHVSTSYISTLFKHNLNMNFYDYTASLKIAKSLEDISIHDQKVKTVAELWHYPSATNYIINFKKYMGITPKKYKSLPVNDYELRIPNTISDVNALRRLHIDPISAKQKTTILINDTYINEPPFSFFNLIDIGSFSNIDKIMTEPIFFYKNFANYKLASYIYISEPIENIITDHVQTTIIKLIKLFQAKIPIAMQLTDIQSYHYIVKAIEDLHFLESEHAPLIPASDQKLLLLLDPNMLDAREVAHIKRDVYDMHITISLDVTNYYLNRQAIDDDIVALKPDFYTIDFQKVKDHHKQQSNHETFKKIQWTLYQFLEQNNMRHKTIFLNYDAFYTPEILHNTGLLLKESLKSQPYLAGASITFTQSTDQNRHIALFDSIENKTTFYFLGIMLLNFSKYHCYYGDNYVVTQSLHSYNVLLYNTKSYDQDFYITHQEDQILSPTLISTEILNSQNGAVDSMICPRIKDKSRFPNLLKFKLSQYNTPHFSVDEHDFDNGAYVTKIPAKSVAMVTLYNT</sequence>
<gene>
    <name evidence="6" type="ORF">NCTC13832_02149</name>
    <name evidence="5" type="ORF">TP70_00685</name>
</gene>
<evidence type="ECO:0000313" key="8">
    <source>
        <dbReference type="Proteomes" id="UP000254100"/>
    </source>
</evidence>